<protein>
    <submittedName>
        <fullName evidence="6">Sigma-54-dependent Fis family transcriptional regulator</fullName>
    </submittedName>
</protein>
<dbReference type="FunFam" id="3.40.50.300:FF:000006">
    <property type="entry name" value="DNA-binding transcriptional regulator NtrC"/>
    <property type="match status" value="1"/>
</dbReference>
<dbReference type="InterPro" id="IPR009057">
    <property type="entry name" value="Homeodomain-like_sf"/>
</dbReference>
<dbReference type="InterPro" id="IPR002078">
    <property type="entry name" value="Sigma_54_int"/>
</dbReference>
<dbReference type="Proteomes" id="UP000273405">
    <property type="component" value="Unassembled WGS sequence"/>
</dbReference>
<dbReference type="PROSITE" id="PS00688">
    <property type="entry name" value="SIGMA54_INTERACT_3"/>
    <property type="match status" value="1"/>
</dbReference>
<sequence length="322" mass="36026">MVDILGRSRIHVRLLDMVSAAATHDVEVLIQGPSGVGKELYARRIHERSQRAAHAFIPVNCGALPAELFENELFGHSSGAFTGARTRTQGLVAEAEHGTLFLDEVDALPLAAQVKLLRFIQQKEYRPLGSPRMQHSDVRIIAATNADLLEEARAGHFRFDLFFRLRVVPLEVPPLRERPEDIPPLLEHFLLRYAAEYGRPTVTFSDAALERLYTYPWPGNVRELENCARYLLCAHGGARVDISDLPLLPEPKPEPAPAAAVPTSAREPFQEAKRRVVDAFERAYLQESLVAHDGNIAAAARASGKHRRAFFELMRRHGLTER</sequence>
<dbReference type="GO" id="GO:0005524">
    <property type="term" value="F:ATP binding"/>
    <property type="evidence" value="ECO:0007669"/>
    <property type="project" value="UniProtKB-KW"/>
</dbReference>
<dbReference type="EMBL" id="RAWG01000016">
    <property type="protein sequence ID" value="RKH46944.1"/>
    <property type="molecule type" value="Genomic_DNA"/>
</dbReference>
<keyword evidence="1" id="KW-0547">Nucleotide-binding</keyword>
<name>A0A3A8P5A6_9BACT</name>
<dbReference type="Gene3D" id="3.40.50.300">
    <property type="entry name" value="P-loop containing nucleotide triphosphate hydrolases"/>
    <property type="match status" value="1"/>
</dbReference>
<proteinExistence type="predicted"/>
<dbReference type="SMART" id="SM00382">
    <property type="entry name" value="AAA"/>
    <property type="match status" value="1"/>
</dbReference>
<dbReference type="Pfam" id="PF25601">
    <property type="entry name" value="AAA_lid_14"/>
    <property type="match status" value="1"/>
</dbReference>
<evidence type="ECO:0000259" key="5">
    <source>
        <dbReference type="PROSITE" id="PS50045"/>
    </source>
</evidence>
<keyword evidence="4" id="KW-0804">Transcription</keyword>
<evidence type="ECO:0000256" key="1">
    <source>
        <dbReference type="ARBA" id="ARBA00022741"/>
    </source>
</evidence>
<dbReference type="Gene3D" id="1.10.8.60">
    <property type="match status" value="1"/>
</dbReference>
<dbReference type="SUPFAM" id="SSF46689">
    <property type="entry name" value="Homeodomain-like"/>
    <property type="match status" value="1"/>
</dbReference>
<dbReference type="Gene3D" id="1.10.10.60">
    <property type="entry name" value="Homeodomain-like"/>
    <property type="match status" value="1"/>
</dbReference>
<dbReference type="CDD" id="cd00009">
    <property type="entry name" value="AAA"/>
    <property type="match status" value="1"/>
</dbReference>
<dbReference type="GO" id="GO:0006355">
    <property type="term" value="P:regulation of DNA-templated transcription"/>
    <property type="evidence" value="ECO:0007669"/>
    <property type="project" value="InterPro"/>
</dbReference>
<organism evidence="6 7">
    <name type="scientific">Corallococcus sicarius</name>
    <dbReference type="NCBI Taxonomy" id="2316726"/>
    <lineage>
        <taxon>Bacteria</taxon>
        <taxon>Pseudomonadati</taxon>
        <taxon>Myxococcota</taxon>
        <taxon>Myxococcia</taxon>
        <taxon>Myxococcales</taxon>
        <taxon>Cystobacterineae</taxon>
        <taxon>Myxococcaceae</taxon>
        <taxon>Corallococcus</taxon>
    </lineage>
</organism>
<evidence type="ECO:0000313" key="6">
    <source>
        <dbReference type="EMBL" id="RKH46944.1"/>
    </source>
</evidence>
<comment type="caution">
    <text evidence="6">The sequence shown here is derived from an EMBL/GenBank/DDBJ whole genome shotgun (WGS) entry which is preliminary data.</text>
</comment>
<accession>A0A3A8P5A6</accession>
<feature type="domain" description="Sigma-54 factor interaction" evidence="5">
    <location>
        <begin position="4"/>
        <end position="233"/>
    </location>
</feature>
<dbReference type="SUPFAM" id="SSF52540">
    <property type="entry name" value="P-loop containing nucleoside triphosphate hydrolases"/>
    <property type="match status" value="1"/>
</dbReference>
<dbReference type="InterPro" id="IPR058031">
    <property type="entry name" value="AAA_lid_NorR"/>
</dbReference>
<dbReference type="InterPro" id="IPR025944">
    <property type="entry name" value="Sigma_54_int_dom_CS"/>
</dbReference>
<keyword evidence="7" id="KW-1185">Reference proteome</keyword>
<keyword evidence="2" id="KW-0067">ATP-binding</keyword>
<dbReference type="OrthoDB" id="9763792at2"/>
<dbReference type="Pfam" id="PF00158">
    <property type="entry name" value="Sigma54_activat"/>
    <property type="match status" value="1"/>
</dbReference>
<dbReference type="PANTHER" id="PTHR32071">
    <property type="entry name" value="TRANSCRIPTIONAL REGULATORY PROTEIN"/>
    <property type="match status" value="1"/>
</dbReference>
<dbReference type="PROSITE" id="PS50045">
    <property type="entry name" value="SIGMA54_INTERACT_4"/>
    <property type="match status" value="1"/>
</dbReference>
<dbReference type="InterPro" id="IPR003593">
    <property type="entry name" value="AAA+_ATPase"/>
</dbReference>
<evidence type="ECO:0000256" key="3">
    <source>
        <dbReference type="ARBA" id="ARBA00023015"/>
    </source>
</evidence>
<dbReference type="InterPro" id="IPR027417">
    <property type="entry name" value="P-loop_NTPase"/>
</dbReference>
<gene>
    <name evidence="6" type="ORF">D7X12_04225</name>
</gene>
<dbReference type="AlphaFoldDB" id="A0A3A8P5A6"/>
<evidence type="ECO:0000256" key="4">
    <source>
        <dbReference type="ARBA" id="ARBA00023163"/>
    </source>
</evidence>
<evidence type="ECO:0000313" key="7">
    <source>
        <dbReference type="Proteomes" id="UP000273405"/>
    </source>
</evidence>
<dbReference type="RefSeq" id="WP_120623977.1">
    <property type="nucleotide sequence ID" value="NZ_RAWG01000016.1"/>
</dbReference>
<evidence type="ECO:0000256" key="2">
    <source>
        <dbReference type="ARBA" id="ARBA00022840"/>
    </source>
</evidence>
<reference evidence="7" key="1">
    <citation type="submission" date="2018-09" db="EMBL/GenBank/DDBJ databases">
        <authorList>
            <person name="Livingstone P.G."/>
            <person name="Whitworth D.E."/>
        </authorList>
    </citation>
    <scope>NUCLEOTIDE SEQUENCE [LARGE SCALE GENOMIC DNA]</scope>
    <source>
        <strain evidence="7">CA040B</strain>
    </source>
</reference>
<keyword evidence="3" id="KW-0805">Transcription regulation</keyword>